<accession>A0A812CUM5</accession>
<name>A0A812CUM5_ACAPH</name>
<evidence type="ECO:0000313" key="3">
    <source>
        <dbReference type="Proteomes" id="UP000597762"/>
    </source>
</evidence>
<dbReference type="Proteomes" id="UP000597762">
    <property type="component" value="Unassembled WGS sequence"/>
</dbReference>
<sequence>MIINRFFTFSFFELFRSASVSHTTPPIFEDLKKRFQNRGIISCIPTALFFLPSHHLLQAQCLNKVRWGQPVIPGKHASFTIDRKHRGNPNLYDTDPNAAESDDDAEIEGTLQPKSAPCGNEDSNVVIHPKLLENEERKENFVPTHEQNVPVQIENPLKSVPSLSKSCLHSNQEESPKYKTKKLKLCKKLSNKENHKQNVKLRCLQRRNLFRKSQQESSVVLPSNHESQDVNLKQMQASLSNIPSNGIITTILPDTNMAEGQEENLSPCDPLSGSVSKESTLGKKRSSPPRTPNCENEKASPLRENNPSNLCEIRSSSPVFSANDSPFRNSEFVSHLKDISMAKTEESTGSVTSVTNTEGTSSECHLNPQSILLEIEGQEVVEVVDSQKKKSEKTKQKLMVQCPLCCDWFRPKVIEKHAANCGIIAPTKQDEQQNLVDSTSICNKKVSKDPCDLNRPSECENSKAGPTKNTESVLKTETTQNVAAVQNLNCPILMNNNSKESAHQHSTSLALEVAPVENGLSGQQTRMETESSDLIPVLKRCFICDLSYVDGKPFSTHLRACRKKYQKLKRQFSVFSEESEEPRRKTRSHSFLTDNMKNSVNSNI</sequence>
<evidence type="ECO:0000256" key="1">
    <source>
        <dbReference type="SAM" id="MobiDB-lite"/>
    </source>
</evidence>
<comment type="caution">
    <text evidence="2">The sequence shown here is derived from an EMBL/GenBank/DDBJ whole genome shotgun (WGS) entry which is preliminary data.</text>
</comment>
<evidence type="ECO:0000313" key="2">
    <source>
        <dbReference type="EMBL" id="CAE1277845.1"/>
    </source>
</evidence>
<keyword evidence="3" id="KW-1185">Reference proteome</keyword>
<protein>
    <submittedName>
        <fullName evidence="2">Uncharacterized protein</fullName>
    </submittedName>
</protein>
<reference evidence="2" key="1">
    <citation type="submission" date="2021-01" db="EMBL/GenBank/DDBJ databases">
        <authorList>
            <person name="Li R."/>
            <person name="Bekaert M."/>
        </authorList>
    </citation>
    <scope>NUCLEOTIDE SEQUENCE</scope>
    <source>
        <strain evidence="2">Farmed</strain>
    </source>
</reference>
<feature type="region of interest" description="Disordered" evidence="1">
    <location>
        <begin position="260"/>
        <end position="308"/>
    </location>
</feature>
<organism evidence="2 3">
    <name type="scientific">Acanthosepion pharaonis</name>
    <name type="common">Pharaoh cuttlefish</name>
    <name type="synonym">Sepia pharaonis</name>
    <dbReference type="NCBI Taxonomy" id="158019"/>
    <lineage>
        <taxon>Eukaryota</taxon>
        <taxon>Metazoa</taxon>
        <taxon>Spiralia</taxon>
        <taxon>Lophotrochozoa</taxon>
        <taxon>Mollusca</taxon>
        <taxon>Cephalopoda</taxon>
        <taxon>Coleoidea</taxon>
        <taxon>Decapodiformes</taxon>
        <taxon>Sepiida</taxon>
        <taxon>Sepiina</taxon>
        <taxon>Sepiidae</taxon>
        <taxon>Acanthosepion</taxon>
    </lineage>
</organism>
<feature type="compositionally biased region" description="Polar residues" evidence="1">
    <location>
        <begin position="589"/>
        <end position="604"/>
    </location>
</feature>
<dbReference type="OrthoDB" id="10322434at2759"/>
<dbReference type="AlphaFoldDB" id="A0A812CUM5"/>
<dbReference type="EMBL" id="CAHIKZ030001946">
    <property type="protein sequence ID" value="CAE1277845.1"/>
    <property type="molecule type" value="Genomic_DNA"/>
</dbReference>
<feature type="region of interest" description="Disordered" evidence="1">
    <location>
        <begin position="578"/>
        <end position="604"/>
    </location>
</feature>
<gene>
    <name evidence="2" type="ORF">SPHA_40922</name>
</gene>
<proteinExistence type="predicted"/>
<feature type="region of interest" description="Disordered" evidence="1">
    <location>
        <begin position="83"/>
        <end position="105"/>
    </location>
</feature>